<dbReference type="EMBL" id="CM051396">
    <property type="protein sequence ID" value="KAJ4722597.1"/>
    <property type="molecule type" value="Genomic_DNA"/>
</dbReference>
<organism evidence="1 2">
    <name type="scientific">Melia azedarach</name>
    <name type="common">Chinaberry tree</name>
    <dbReference type="NCBI Taxonomy" id="155640"/>
    <lineage>
        <taxon>Eukaryota</taxon>
        <taxon>Viridiplantae</taxon>
        <taxon>Streptophyta</taxon>
        <taxon>Embryophyta</taxon>
        <taxon>Tracheophyta</taxon>
        <taxon>Spermatophyta</taxon>
        <taxon>Magnoliopsida</taxon>
        <taxon>eudicotyledons</taxon>
        <taxon>Gunneridae</taxon>
        <taxon>Pentapetalae</taxon>
        <taxon>rosids</taxon>
        <taxon>malvids</taxon>
        <taxon>Sapindales</taxon>
        <taxon>Meliaceae</taxon>
        <taxon>Melia</taxon>
    </lineage>
</organism>
<comment type="caution">
    <text evidence="1">The sequence shown here is derived from an EMBL/GenBank/DDBJ whole genome shotgun (WGS) entry which is preliminary data.</text>
</comment>
<dbReference type="Proteomes" id="UP001164539">
    <property type="component" value="Chromosome 3"/>
</dbReference>
<protein>
    <submittedName>
        <fullName evidence="1">Transcription factor bHLH92-like</fullName>
    </submittedName>
</protein>
<gene>
    <name evidence="1" type="ORF">OWV82_006070</name>
</gene>
<accession>A0ACC1YHB1</accession>
<evidence type="ECO:0000313" key="2">
    <source>
        <dbReference type="Proteomes" id="UP001164539"/>
    </source>
</evidence>
<evidence type="ECO:0000313" key="1">
    <source>
        <dbReference type="EMBL" id="KAJ4722597.1"/>
    </source>
</evidence>
<reference evidence="1 2" key="1">
    <citation type="journal article" date="2023" name="Science">
        <title>Complex scaffold remodeling in plant triterpene biosynthesis.</title>
        <authorList>
            <person name="De La Pena R."/>
            <person name="Hodgson H."/>
            <person name="Liu J.C."/>
            <person name="Stephenson M.J."/>
            <person name="Martin A.C."/>
            <person name="Owen C."/>
            <person name="Harkess A."/>
            <person name="Leebens-Mack J."/>
            <person name="Jimenez L.E."/>
            <person name="Osbourn A."/>
            <person name="Sattely E.S."/>
        </authorList>
    </citation>
    <scope>NUCLEOTIDE SEQUENCE [LARGE SCALE GENOMIC DNA]</scope>
    <source>
        <strain evidence="2">cv. JPN11</strain>
        <tissue evidence="1">Leaf</tissue>
    </source>
</reference>
<proteinExistence type="predicted"/>
<keyword evidence="2" id="KW-1185">Reference proteome</keyword>
<name>A0ACC1YHB1_MELAZ</name>
<sequence length="233" mass="27111">MDEFFAEQFHGDGDSFWFKYEAVPVKQSAFVPYENRPRIEFESRNANDGPNSQNTNKKMMEFLRRIWSATMEDRVPNSERCHRHKINERMRREKEKQHYLALHSMLPPGTKSDKNAIIKAAAKTIQELQCCKGELERKNYELEARLRKNVNGGKKIRISVANPTSGIDSMLEVLKCLKKIDSRTRSIQSKFSDHELTATLDIENQMGAGEVEEAVQRTLHQVEQELLHRYQEG</sequence>